<comment type="caution">
    <text evidence="2">The sequence shown here is derived from an EMBL/GenBank/DDBJ whole genome shotgun (WGS) entry which is preliminary data.</text>
</comment>
<sequence>MIERNFFLGIKNFGNIPFNKYDHHFTFIVNGKKYTTNRIIADILSPEIRKLHFIDESINEFSINTNKNKDKTDKATLNKEDYFTDFLSLSTFTNLKINQEQHQQFLKYFYLLGNIDECVQLTTENSVDYLLSVIDMESVLQNNYDSCSDVLQKLIEFIASHFEFIDKKELKKLDVCTIEEILRNESLKLKDEDSLLEFIMSLNETDETYSNLFEYIQIFNVSKEKFLSFINSNNYSSINSDIWDSIRSRILTSQSTNFTQKDVKRYFIGIKEFTFQRGEEFNGIMNYLSTQTKGNIHDNGTIKIDSNSIHNNSRHPKNLVDFGDTNVYQSKDDGDAFISFDFKDKFVQLSSYSIKSCNSNENGAHLKNWAIELSNEGENWIEIDRYQNKLKIKRQTTFLKILGQR</sequence>
<dbReference type="SUPFAM" id="SSF49785">
    <property type="entry name" value="Galactose-binding domain-like"/>
    <property type="match status" value="1"/>
</dbReference>
<dbReference type="Proteomes" id="UP001470230">
    <property type="component" value="Unassembled WGS sequence"/>
</dbReference>
<reference evidence="2 3" key="1">
    <citation type="submission" date="2024-04" db="EMBL/GenBank/DDBJ databases">
        <title>Tritrichomonas musculus Genome.</title>
        <authorList>
            <person name="Alves-Ferreira E."/>
            <person name="Grigg M."/>
            <person name="Lorenzi H."/>
            <person name="Galac M."/>
        </authorList>
    </citation>
    <scope>NUCLEOTIDE SEQUENCE [LARGE SCALE GENOMIC DNA]</scope>
    <source>
        <strain evidence="2 3">EAF2021</strain>
    </source>
</reference>
<gene>
    <name evidence="2" type="ORF">M9Y10_005797</name>
</gene>
<evidence type="ECO:0000259" key="1">
    <source>
        <dbReference type="Pfam" id="PF07707"/>
    </source>
</evidence>
<dbReference type="EMBL" id="JAPFFF010000012">
    <property type="protein sequence ID" value="KAK8875627.1"/>
    <property type="molecule type" value="Genomic_DNA"/>
</dbReference>
<dbReference type="Pfam" id="PF07707">
    <property type="entry name" value="BACK"/>
    <property type="match status" value="1"/>
</dbReference>
<evidence type="ECO:0000313" key="2">
    <source>
        <dbReference type="EMBL" id="KAK8875627.1"/>
    </source>
</evidence>
<keyword evidence="3" id="KW-1185">Reference proteome</keyword>
<feature type="domain" description="BACK" evidence="1">
    <location>
        <begin position="146"/>
        <end position="225"/>
    </location>
</feature>
<protein>
    <recommendedName>
        <fullName evidence="1">BACK domain-containing protein</fullName>
    </recommendedName>
</protein>
<name>A0ABR2JDI7_9EUKA</name>
<organism evidence="2 3">
    <name type="scientific">Tritrichomonas musculus</name>
    <dbReference type="NCBI Taxonomy" id="1915356"/>
    <lineage>
        <taxon>Eukaryota</taxon>
        <taxon>Metamonada</taxon>
        <taxon>Parabasalia</taxon>
        <taxon>Tritrichomonadida</taxon>
        <taxon>Tritrichomonadidae</taxon>
        <taxon>Tritrichomonas</taxon>
    </lineage>
</organism>
<proteinExistence type="predicted"/>
<accession>A0ABR2JDI7</accession>
<dbReference type="InterPro" id="IPR008979">
    <property type="entry name" value="Galactose-bd-like_sf"/>
</dbReference>
<dbReference type="InterPro" id="IPR011705">
    <property type="entry name" value="BACK"/>
</dbReference>
<dbReference type="Gene3D" id="2.60.120.260">
    <property type="entry name" value="Galactose-binding domain-like"/>
    <property type="match status" value="1"/>
</dbReference>
<evidence type="ECO:0000313" key="3">
    <source>
        <dbReference type="Proteomes" id="UP001470230"/>
    </source>
</evidence>